<evidence type="ECO:0000313" key="14">
    <source>
        <dbReference type="EMBL" id="SEJ95600.1"/>
    </source>
</evidence>
<dbReference type="Gene3D" id="1.20.950.20">
    <property type="entry name" value="Transmembrane di-heme cytochromes, Chain C"/>
    <property type="match status" value="1"/>
</dbReference>
<evidence type="ECO:0000256" key="1">
    <source>
        <dbReference type="ARBA" id="ARBA00004651"/>
    </source>
</evidence>
<dbReference type="GO" id="GO:0022904">
    <property type="term" value="P:respiratory electron transport chain"/>
    <property type="evidence" value="ECO:0007669"/>
    <property type="project" value="InterPro"/>
</dbReference>
<comment type="similarity">
    <text evidence="2">Belongs to the HupC/HyaC/HydC family.</text>
</comment>
<keyword evidence="5" id="KW-0349">Heme</keyword>
<dbReference type="STRING" id="84035.SAMN05660742_12830"/>
<evidence type="ECO:0000256" key="12">
    <source>
        <dbReference type="SAM" id="Phobius"/>
    </source>
</evidence>
<dbReference type="InterPro" id="IPR016174">
    <property type="entry name" value="Di-haem_cyt_TM"/>
</dbReference>
<keyword evidence="3" id="KW-0813">Transport</keyword>
<feature type="transmembrane region" description="Helical" evidence="12">
    <location>
        <begin position="64"/>
        <end position="84"/>
    </location>
</feature>
<keyword evidence="10" id="KW-0408">Iron</keyword>
<dbReference type="InterPro" id="IPR000516">
    <property type="entry name" value="Ni-dep_Hydgase_cyt-B"/>
</dbReference>
<evidence type="ECO:0000256" key="10">
    <source>
        <dbReference type="ARBA" id="ARBA00023004"/>
    </source>
</evidence>
<dbReference type="SUPFAM" id="SSF81342">
    <property type="entry name" value="Transmembrane di-heme cytochromes"/>
    <property type="match status" value="1"/>
</dbReference>
<keyword evidence="6 12" id="KW-0812">Transmembrane</keyword>
<keyword evidence="8" id="KW-0249">Electron transport</keyword>
<evidence type="ECO:0000259" key="13">
    <source>
        <dbReference type="Pfam" id="PF01292"/>
    </source>
</evidence>
<protein>
    <submittedName>
        <fullName evidence="14">Ni/Fe-hydrogenase 1 B-type cytochrome subunit</fullName>
    </submittedName>
</protein>
<keyword evidence="15" id="KW-1185">Reference proteome</keyword>
<keyword evidence="7" id="KW-0479">Metal-binding</keyword>
<feature type="transmembrane region" description="Helical" evidence="12">
    <location>
        <begin position="18"/>
        <end position="37"/>
    </location>
</feature>
<keyword evidence="9 12" id="KW-1133">Transmembrane helix</keyword>
<dbReference type="InterPro" id="IPR011577">
    <property type="entry name" value="Cyt_b561_bac/Ni-Hgenase"/>
</dbReference>
<feature type="transmembrane region" description="Helical" evidence="12">
    <location>
        <begin position="129"/>
        <end position="152"/>
    </location>
</feature>
<dbReference type="NCBIfam" id="TIGR02125">
    <property type="entry name" value="CytB-hydogenase"/>
    <property type="match status" value="1"/>
</dbReference>
<accession>A0A1H7D8V9</accession>
<keyword evidence="11 12" id="KW-0472">Membrane</keyword>
<evidence type="ECO:0000256" key="6">
    <source>
        <dbReference type="ARBA" id="ARBA00022692"/>
    </source>
</evidence>
<dbReference type="EMBL" id="FNZK01000028">
    <property type="protein sequence ID" value="SEJ95600.1"/>
    <property type="molecule type" value="Genomic_DNA"/>
</dbReference>
<comment type="subcellular location">
    <subcellularLocation>
        <location evidence="1">Cell membrane</location>
        <topology evidence="1">Multi-pass membrane protein</topology>
    </subcellularLocation>
</comment>
<feature type="transmembrane region" description="Helical" evidence="12">
    <location>
        <begin position="178"/>
        <end position="198"/>
    </location>
</feature>
<evidence type="ECO:0000256" key="4">
    <source>
        <dbReference type="ARBA" id="ARBA00022475"/>
    </source>
</evidence>
<evidence type="ECO:0000256" key="8">
    <source>
        <dbReference type="ARBA" id="ARBA00022982"/>
    </source>
</evidence>
<evidence type="ECO:0000256" key="9">
    <source>
        <dbReference type="ARBA" id="ARBA00022989"/>
    </source>
</evidence>
<dbReference type="PRINTS" id="PR00161">
    <property type="entry name" value="NIHGNASECYTB"/>
</dbReference>
<dbReference type="GO" id="GO:0020037">
    <property type="term" value="F:heme binding"/>
    <property type="evidence" value="ECO:0007669"/>
    <property type="project" value="TreeGrafter"/>
</dbReference>
<dbReference type="PANTHER" id="PTHR30485:SF0">
    <property type="entry name" value="NI_FE-HYDROGENASE 1 B-TYPE CYTOCHROME SUBUNIT-RELATED"/>
    <property type="match status" value="1"/>
</dbReference>
<evidence type="ECO:0000256" key="2">
    <source>
        <dbReference type="ARBA" id="ARBA00008622"/>
    </source>
</evidence>
<evidence type="ECO:0000256" key="11">
    <source>
        <dbReference type="ARBA" id="ARBA00023136"/>
    </source>
</evidence>
<dbReference type="RefSeq" id="WP_091835702.1">
    <property type="nucleotide sequence ID" value="NZ_FNZK01000028.1"/>
</dbReference>
<dbReference type="AlphaFoldDB" id="A0A1H7D8V9"/>
<dbReference type="InterPro" id="IPR051542">
    <property type="entry name" value="Hydrogenase_cytochrome"/>
</dbReference>
<dbReference type="Proteomes" id="UP000199662">
    <property type="component" value="Unassembled WGS sequence"/>
</dbReference>
<dbReference type="PANTHER" id="PTHR30485">
    <property type="entry name" value="NI/FE-HYDROGENASE 1 B-TYPE CYTOCHROME SUBUNIT"/>
    <property type="match status" value="1"/>
</dbReference>
<proteinExistence type="inferred from homology"/>
<dbReference type="GO" id="GO:0009055">
    <property type="term" value="F:electron transfer activity"/>
    <property type="evidence" value="ECO:0007669"/>
    <property type="project" value="InterPro"/>
</dbReference>
<feature type="domain" description="Cytochrome b561 bacterial/Ni-hydrogenase" evidence="13">
    <location>
        <begin position="12"/>
        <end position="215"/>
    </location>
</feature>
<evidence type="ECO:0000313" key="15">
    <source>
        <dbReference type="Proteomes" id="UP000199662"/>
    </source>
</evidence>
<name>A0A1H7D8V9_9FIRM</name>
<gene>
    <name evidence="14" type="ORF">SAMN05660742_12830</name>
</gene>
<dbReference type="Pfam" id="PF01292">
    <property type="entry name" value="Ni_hydr_CYTB"/>
    <property type="match status" value="1"/>
</dbReference>
<reference evidence="14 15" key="1">
    <citation type="submission" date="2016-10" db="EMBL/GenBank/DDBJ databases">
        <authorList>
            <person name="de Groot N.N."/>
        </authorList>
    </citation>
    <scope>NUCLEOTIDE SEQUENCE [LARGE SCALE GENOMIC DNA]</scope>
    <source>
        <strain evidence="14 15">DSM 2179</strain>
    </source>
</reference>
<keyword evidence="4" id="KW-1003">Cell membrane</keyword>
<evidence type="ECO:0000256" key="5">
    <source>
        <dbReference type="ARBA" id="ARBA00022617"/>
    </source>
</evidence>
<sequence>MSENYRKVYYIFSPFLRIFHWIMVLCIITLFFTGLYITKPISGGVNGEPTFGAMVLSLNMIRNIHFLAAFTLTASFILKIYGFIVNKGDRLFPRVWEKSFWLCMMDVSLHYMLIQPTHKSYLRNSLARMSYVALYLMILVEILTGFAMYLMVNPNGMGAFLFGWINPMVGGEFTVHLIHHYVAWLIVLSAIGHVYMVIRSEFMEGEGEVSSMFSGVKALSHEPVDIGEIIDKKTDTVK</sequence>
<organism evidence="14 15">
    <name type="scientific">Propionispira arboris</name>
    <dbReference type="NCBI Taxonomy" id="84035"/>
    <lineage>
        <taxon>Bacteria</taxon>
        <taxon>Bacillati</taxon>
        <taxon>Bacillota</taxon>
        <taxon>Negativicutes</taxon>
        <taxon>Selenomonadales</taxon>
        <taxon>Selenomonadaceae</taxon>
        <taxon>Propionispira</taxon>
    </lineage>
</organism>
<dbReference type="GO" id="GO:0005886">
    <property type="term" value="C:plasma membrane"/>
    <property type="evidence" value="ECO:0007669"/>
    <property type="project" value="UniProtKB-SubCell"/>
</dbReference>
<dbReference type="GO" id="GO:0005506">
    <property type="term" value="F:iron ion binding"/>
    <property type="evidence" value="ECO:0007669"/>
    <property type="project" value="InterPro"/>
</dbReference>
<evidence type="ECO:0000256" key="7">
    <source>
        <dbReference type="ARBA" id="ARBA00022723"/>
    </source>
</evidence>
<evidence type="ECO:0000256" key="3">
    <source>
        <dbReference type="ARBA" id="ARBA00022448"/>
    </source>
</evidence>